<sequence length="66" mass="7111">MGFISLLLIILGLLMVIRPSIVWAIIESWKSHDATEPSGLYVVSARIGGVLFILAGIGGVLGYWIL</sequence>
<keyword evidence="1" id="KW-0472">Membrane</keyword>
<organism evidence="3 4">
    <name type="scientific">Paenibacillus thermoaerophilus</name>
    <dbReference type="NCBI Taxonomy" id="1215385"/>
    <lineage>
        <taxon>Bacteria</taxon>
        <taxon>Bacillati</taxon>
        <taxon>Bacillota</taxon>
        <taxon>Bacilli</taxon>
        <taxon>Bacillales</taxon>
        <taxon>Paenibacillaceae</taxon>
        <taxon>Paenibacillus</taxon>
    </lineage>
</organism>
<dbReference type="Proteomes" id="UP001596528">
    <property type="component" value="Unassembled WGS sequence"/>
</dbReference>
<accession>A0ABW2V4I1</accession>
<dbReference type="Pfam" id="PF19701">
    <property type="entry name" value="DUF6199"/>
    <property type="match status" value="1"/>
</dbReference>
<keyword evidence="4" id="KW-1185">Reference proteome</keyword>
<feature type="domain" description="DUF6199" evidence="2">
    <location>
        <begin position="4"/>
        <end position="62"/>
    </location>
</feature>
<keyword evidence="1" id="KW-1133">Transmembrane helix</keyword>
<proteinExistence type="predicted"/>
<gene>
    <name evidence="3" type="ORF">ACFQWB_07195</name>
</gene>
<evidence type="ECO:0000259" key="2">
    <source>
        <dbReference type="Pfam" id="PF19701"/>
    </source>
</evidence>
<comment type="caution">
    <text evidence="3">The sequence shown here is derived from an EMBL/GenBank/DDBJ whole genome shotgun (WGS) entry which is preliminary data.</text>
</comment>
<name>A0ABW2V4I1_9BACL</name>
<keyword evidence="1" id="KW-0812">Transmembrane</keyword>
<evidence type="ECO:0000313" key="3">
    <source>
        <dbReference type="EMBL" id="MFC7749720.1"/>
    </source>
</evidence>
<dbReference type="RefSeq" id="WP_019004694.1">
    <property type="nucleotide sequence ID" value="NZ_JBHTGQ010000016.1"/>
</dbReference>
<feature type="transmembrane region" description="Helical" evidence="1">
    <location>
        <begin position="40"/>
        <end position="65"/>
    </location>
</feature>
<protein>
    <submittedName>
        <fullName evidence="3">DUF6199 family natural product biosynthesis protein</fullName>
    </submittedName>
</protein>
<reference evidence="4" key="1">
    <citation type="journal article" date="2019" name="Int. J. Syst. Evol. Microbiol.">
        <title>The Global Catalogue of Microorganisms (GCM) 10K type strain sequencing project: providing services to taxonomists for standard genome sequencing and annotation.</title>
        <authorList>
            <consortium name="The Broad Institute Genomics Platform"/>
            <consortium name="The Broad Institute Genome Sequencing Center for Infectious Disease"/>
            <person name="Wu L."/>
            <person name="Ma J."/>
        </authorList>
    </citation>
    <scope>NUCLEOTIDE SEQUENCE [LARGE SCALE GENOMIC DNA]</scope>
    <source>
        <strain evidence="4">JCM 18657</strain>
    </source>
</reference>
<dbReference type="EMBL" id="JBHTGQ010000016">
    <property type="protein sequence ID" value="MFC7749720.1"/>
    <property type="molecule type" value="Genomic_DNA"/>
</dbReference>
<dbReference type="InterPro" id="IPR045679">
    <property type="entry name" value="DUF6199"/>
</dbReference>
<evidence type="ECO:0000313" key="4">
    <source>
        <dbReference type="Proteomes" id="UP001596528"/>
    </source>
</evidence>
<evidence type="ECO:0000256" key="1">
    <source>
        <dbReference type="SAM" id="Phobius"/>
    </source>
</evidence>